<dbReference type="InterPro" id="IPR036390">
    <property type="entry name" value="WH_DNA-bd_sf"/>
</dbReference>
<dbReference type="RefSeq" id="WP_118899964.1">
    <property type="nucleotide sequence ID" value="NZ_QOCR01000001.1"/>
</dbReference>
<dbReference type="GO" id="GO:0003677">
    <property type="term" value="F:DNA binding"/>
    <property type="evidence" value="ECO:0007669"/>
    <property type="project" value="UniProtKB-KW"/>
</dbReference>
<dbReference type="SMART" id="SM00420">
    <property type="entry name" value="HTH_DEOR"/>
    <property type="match status" value="1"/>
</dbReference>
<keyword evidence="6" id="KW-1185">Reference proteome</keyword>
<dbReference type="Gene3D" id="1.10.10.10">
    <property type="entry name" value="Winged helix-like DNA-binding domain superfamily/Winged helix DNA-binding domain"/>
    <property type="match status" value="1"/>
</dbReference>
<gene>
    <name evidence="5" type="ORF">DS831_02245</name>
</gene>
<reference evidence="5 6" key="1">
    <citation type="submission" date="2018-07" db="EMBL/GenBank/DDBJ databases">
        <title>Genome sequences of six Lactobacillus spp. isolated from bumble bee guts.</title>
        <authorList>
            <person name="Motta E.V.S."/>
            <person name="Moran N.A."/>
        </authorList>
    </citation>
    <scope>NUCLEOTIDE SEQUENCE [LARGE SCALE GENOMIC DNA]</scope>
    <source>
        <strain evidence="5 6">BI-1.1</strain>
    </source>
</reference>
<evidence type="ECO:0000256" key="3">
    <source>
        <dbReference type="ARBA" id="ARBA00023163"/>
    </source>
</evidence>
<evidence type="ECO:0000256" key="2">
    <source>
        <dbReference type="ARBA" id="ARBA00023125"/>
    </source>
</evidence>
<dbReference type="InterPro" id="IPR018356">
    <property type="entry name" value="Tscrpt_reg_HTH_DeoR_CS"/>
</dbReference>
<keyword evidence="3" id="KW-0804">Transcription</keyword>
<dbReference type="OrthoDB" id="9798651at2"/>
<dbReference type="InterPro" id="IPR037171">
    <property type="entry name" value="NagB/RpiA_transferase-like"/>
</dbReference>
<dbReference type="SUPFAM" id="SSF46785">
    <property type="entry name" value="Winged helix' DNA-binding domain"/>
    <property type="match status" value="1"/>
</dbReference>
<dbReference type="SUPFAM" id="SSF100950">
    <property type="entry name" value="NagB/RpiA/CoA transferase-like"/>
    <property type="match status" value="1"/>
</dbReference>
<dbReference type="SMART" id="SM01134">
    <property type="entry name" value="DeoRC"/>
    <property type="match status" value="1"/>
</dbReference>
<dbReference type="PROSITE" id="PS00894">
    <property type="entry name" value="HTH_DEOR_1"/>
    <property type="match status" value="1"/>
</dbReference>
<evidence type="ECO:0000313" key="5">
    <source>
        <dbReference type="EMBL" id="RHW52168.1"/>
    </source>
</evidence>
<feature type="domain" description="HTH deoR-type" evidence="4">
    <location>
        <begin position="4"/>
        <end position="59"/>
    </location>
</feature>
<organism evidence="5 6">
    <name type="scientific">Bombilactobacillus bombi</name>
    <dbReference type="NCBI Taxonomy" id="1303590"/>
    <lineage>
        <taxon>Bacteria</taxon>
        <taxon>Bacillati</taxon>
        <taxon>Bacillota</taxon>
        <taxon>Bacilli</taxon>
        <taxon>Lactobacillales</taxon>
        <taxon>Lactobacillaceae</taxon>
        <taxon>Bombilactobacillus</taxon>
    </lineage>
</organism>
<proteinExistence type="predicted"/>
<dbReference type="Proteomes" id="UP000284109">
    <property type="component" value="Unassembled WGS sequence"/>
</dbReference>
<dbReference type="GO" id="GO:0003700">
    <property type="term" value="F:DNA-binding transcription factor activity"/>
    <property type="evidence" value="ECO:0007669"/>
    <property type="project" value="InterPro"/>
</dbReference>
<dbReference type="Pfam" id="PF08220">
    <property type="entry name" value="HTH_DeoR"/>
    <property type="match status" value="1"/>
</dbReference>
<dbReference type="PRINTS" id="PR00037">
    <property type="entry name" value="HTHLACR"/>
</dbReference>
<evidence type="ECO:0000256" key="1">
    <source>
        <dbReference type="ARBA" id="ARBA00023015"/>
    </source>
</evidence>
<evidence type="ECO:0000259" key="4">
    <source>
        <dbReference type="PROSITE" id="PS51000"/>
    </source>
</evidence>
<protein>
    <submittedName>
        <fullName evidence="5">DeoR/GlpR transcriptional regulator</fullName>
    </submittedName>
</protein>
<dbReference type="EMBL" id="QOCR01000001">
    <property type="protein sequence ID" value="RHW52168.1"/>
    <property type="molecule type" value="Genomic_DNA"/>
</dbReference>
<dbReference type="PROSITE" id="PS51000">
    <property type="entry name" value="HTH_DEOR_2"/>
    <property type="match status" value="1"/>
</dbReference>
<dbReference type="InterPro" id="IPR014036">
    <property type="entry name" value="DeoR-like_C"/>
</dbReference>
<dbReference type="InterPro" id="IPR036388">
    <property type="entry name" value="WH-like_DNA-bd_sf"/>
</dbReference>
<sequence>MPLMEERRNSILEEVLKSGTATVHDLANKFNVSYETIRKDLTYLESQKLLIKGHGGAISTQVNIENPFNVRSEENIELKQKLVRRALSLIPEGSTVMLGTGSTVLELAKLLVVRDDLKVFTNSLPVATYLQSSNSESYLLGGKLRSKSSSVYGGWTETLLRKIQVSICFLGTDGFYNFNGPTSPSYSDASIDSVILEQARKKYILADATKFNRTSIYQITDWNNITGLITNKSANPELVSKIAQHTVVIPDEK</sequence>
<evidence type="ECO:0000313" key="6">
    <source>
        <dbReference type="Proteomes" id="UP000284109"/>
    </source>
</evidence>
<dbReference type="Gene3D" id="3.40.50.1360">
    <property type="match status" value="1"/>
</dbReference>
<comment type="caution">
    <text evidence="5">The sequence shown here is derived from an EMBL/GenBank/DDBJ whole genome shotgun (WGS) entry which is preliminary data.</text>
</comment>
<dbReference type="InterPro" id="IPR050313">
    <property type="entry name" value="Carb_Metab_HTH_regulators"/>
</dbReference>
<accession>A0A3R6VLJ5</accession>
<dbReference type="Pfam" id="PF00455">
    <property type="entry name" value="DeoRC"/>
    <property type="match status" value="1"/>
</dbReference>
<keyword evidence="1" id="KW-0805">Transcription regulation</keyword>
<dbReference type="AlphaFoldDB" id="A0A3R6VLJ5"/>
<keyword evidence="2" id="KW-0238">DNA-binding</keyword>
<dbReference type="PANTHER" id="PTHR30363">
    <property type="entry name" value="HTH-TYPE TRANSCRIPTIONAL REGULATOR SRLR-RELATED"/>
    <property type="match status" value="1"/>
</dbReference>
<dbReference type="PANTHER" id="PTHR30363:SF44">
    <property type="entry name" value="AGA OPERON TRANSCRIPTIONAL REPRESSOR-RELATED"/>
    <property type="match status" value="1"/>
</dbReference>
<dbReference type="InterPro" id="IPR001034">
    <property type="entry name" value="DeoR_HTH"/>
</dbReference>
<name>A0A3R6VLJ5_9LACO</name>